<accession>A0A2H1L5F6</accession>
<evidence type="ECO:0000313" key="1">
    <source>
        <dbReference type="EMBL" id="SMY12122.1"/>
    </source>
</evidence>
<reference evidence="2" key="1">
    <citation type="submission" date="2017-03" db="EMBL/GenBank/DDBJ databases">
        <authorList>
            <person name="Monnet C."/>
        </authorList>
    </citation>
    <scope>NUCLEOTIDE SEQUENCE [LARGE SCALE GENOMIC DNA]</scope>
    <source>
        <strain evidence="2">SJ5-8</strain>
    </source>
</reference>
<dbReference type="EMBL" id="FXZM01000007">
    <property type="protein sequence ID" value="SMY12122.1"/>
    <property type="molecule type" value="Genomic_DNA"/>
</dbReference>
<sequence>MQKSGRAPEGPGRSSAIMRVSASHHLVPAAALSFEPADSFTE</sequence>
<proteinExistence type="predicted"/>
<dbReference type="Proteomes" id="UP000234462">
    <property type="component" value="Unassembled WGS sequence"/>
</dbReference>
<protein>
    <submittedName>
        <fullName evidence="1">Uncharacterized protein</fullName>
    </submittedName>
</protein>
<gene>
    <name evidence="1" type="ORF">BJEO58_01716</name>
</gene>
<organism evidence="1 2">
    <name type="scientific">Brevibacterium jeotgali</name>
    <dbReference type="NCBI Taxonomy" id="1262550"/>
    <lineage>
        <taxon>Bacteria</taxon>
        <taxon>Bacillati</taxon>
        <taxon>Actinomycetota</taxon>
        <taxon>Actinomycetes</taxon>
        <taxon>Micrococcales</taxon>
        <taxon>Brevibacteriaceae</taxon>
        <taxon>Brevibacterium</taxon>
    </lineage>
</organism>
<keyword evidence="2" id="KW-1185">Reference proteome</keyword>
<name>A0A2H1L5F6_9MICO</name>
<dbReference type="AlphaFoldDB" id="A0A2H1L5F6"/>
<evidence type="ECO:0000313" key="2">
    <source>
        <dbReference type="Proteomes" id="UP000234462"/>
    </source>
</evidence>